<evidence type="ECO:0000313" key="2">
    <source>
        <dbReference type="Proteomes" id="UP000031518"/>
    </source>
</evidence>
<dbReference type="Proteomes" id="UP000031518">
    <property type="component" value="Unassembled WGS sequence"/>
</dbReference>
<proteinExistence type="predicted"/>
<protein>
    <submittedName>
        <fullName evidence="1">Uncharacterized protein</fullName>
    </submittedName>
</protein>
<dbReference type="EMBL" id="CBXV010000008">
    <property type="protein sequence ID" value="CDM66470.1"/>
    <property type="molecule type" value="Genomic_DNA"/>
</dbReference>
<sequence length="83" mass="9434">MATYRNPTRIAPLEVIERLLELRAESGSRPMLFIHSPTDLAITLDIYGFDGYALERETDFNCGGYRALLMRRGARLGDFEATH</sequence>
<evidence type="ECO:0000313" key="1">
    <source>
        <dbReference type="EMBL" id="CDM66470.1"/>
    </source>
</evidence>
<accession>A0A0B6X271</accession>
<dbReference type="STRING" id="454194.PYK22_02500"/>
<reference evidence="1 2" key="2">
    <citation type="submission" date="2015-01" db="EMBL/GenBank/DDBJ databases">
        <title>Complete genome sequence of Pyrinomonas methylaliphatogenes type strain K22T.</title>
        <authorList>
            <person name="Lee K.C.Y."/>
            <person name="Power J.F."/>
            <person name="Dunfield P.F."/>
            <person name="Morgan X.C."/>
            <person name="Huttenhower C."/>
            <person name="Stott M.B."/>
        </authorList>
    </citation>
    <scope>NUCLEOTIDE SEQUENCE [LARGE SCALE GENOMIC DNA]</scope>
    <source>
        <strain evidence="1 2">K22</strain>
    </source>
</reference>
<organism evidence="1 2">
    <name type="scientific">Pyrinomonas methylaliphatogenes</name>
    <dbReference type="NCBI Taxonomy" id="454194"/>
    <lineage>
        <taxon>Bacteria</taxon>
        <taxon>Pseudomonadati</taxon>
        <taxon>Acidobacteriota</taxon>
        <taxon>Blastocatellia</taxon>
        <taxon>Blastocatellales</taxon>
        <taxon>Pyrinomonadaceae</taxon>
        <taxon>Pyrinomonas</taxon>
    </lineage>
</organism>
<dbReference type="RefSeq" id="WP_157770856.1">
    <property type="nucleotide sequence ID" value="NZ_CBXV010000008.1"/>
</dbReference>
<name>A0A0B6X271_9BACT</name>
<gene>
    <name evidence="1" type="ORF">PYK22_02500</name>
</gene>
<dbReference type="AlphaFoldDB" id="A0A0B6X271"/>
<keyword evidence="2" id="KW-1185">Reference proteome</keyword>
<reference evidence="1 2" key="1">
    <citation type="submission" date="2013-12" db="EMBL/GenBank/DDBJ databases">
        <authorList>
            <person name="Stott M."/>
        </authorList>
    </citation>
    <scope>NUCLEOTIDE SEQUENCE [LARGE SCALE GENOMIC DNA]</scope>
    <source>
        <strain evidence="1 2">K22</strain>
    </source>
</reference>